<protein>
    <recommendedName>
        <fullName evidence="6">Peptidase A1 domain-containing protein</fullName>
    </recommendedName>
</protein>
<organism evidence="7 8">
    <name type="scientific">Ilex paraguariensis</name>
    <name type="common">yerba mate</name>
    <dbReference type="NCBI Taxonomy" id="185542"/>
    <lineage>
        <taxon>Eukaryota</taxon>
        <taxon>Viridiplantae</taxon>
        <taxon>Streptophyta</taxon>
        <taxon>Embryophyta</taxon>
        <taxon>Tracheophyta</taxon>
        <taxon>Spermatophyta</taxon>
        <taxon>Magnoliopsida</taxon>
        <taxon>eudicotyledons</taxon>
        <taxon>Gunneridae</taxon>
        <taxon>Pentapetalae</taxon>
        <taxon>asterids</taxon>
        <taxon>campanulids</taxon>
        <taxon>Aquifoliales</taxon>
        <taxon>Aquifoliaceae</taxon>
        <taxon>Ilex</taxon>
    </lineage>
</organism>
<sequence length="426" mass="46310">MASSVPLLFSSFIFLITSTFAQTPDFPLSVFLQVTKDVSTHQYLTHLNMGTPPVPLKLLVDLGAPFLWINCDQSGLESSSHHPIKCSSLQCSIAKVNCCATPAGHDTKNCLLDPENTITGVVTSGELAEDTIAVELADWHRIGYPSVATIHHFLFSCAPTQLLRGLASGVKGILGLAKTRIALPSQLANTFDFQKKFAICLSSSDGAIFAGGGPYVSLSGTDISRTLVYTPFVSNQDHRLEEYFINVKSIRIKGKRLSFNSSLLSVDQQGRGGTKISTTVPYTTFESTIYETFTRAYIMAASSMNMTRVAPVAPFGVCFNSKTIDNTLVGAAVPVIDLVLQSEMVRWKIYGRNSMVMVSDEVMCLGFLDGGLSPKTSIVIGGYQLEDNLLEFDLRTSMLGFSSSLLMRQTSCSDFKLTSSRFSESI</sequence>
<dbReference type="InterPro" id="IPR032799">
    <property type="entry name" value="TAXi_C"/>
</dbReference>
<dbReference type="EMBL" id="CAUOFW020000948">
    <property type="protein sequence ID" value="CAK9139236.1"/>
    <property type="molecule type" value="Genomic_DNA"/>
</dbReference>
<evidence type="ECO:0000313" key="7">
    <source>
        <dbReference type="EMBL" id="CAK9139236.1"/>
    </source>
</evidence>
<keyword evidence="3" id="KW-0964">Secreted</keyword>
<dbReference type="InterPro" id="IPR033868">
    <property type="entry name" value="Xylanase_inhibitor_I-like"/>
</dbReference>
<name>A0ABC8R2L2_9AQUA</name>
<dbReference type="SUPFAM" id="SSF50630">
    <property type="entry name" value="Acid proteases"/>
    <property type="match status" value="1"/>
</dbReference>
<comment type="subcellular location">
    <subcellularLocation>
        <location evidence="1">Secreted</location>
        <location evidence="1">Extracellular space</location>
    </subcellularLocation>
</comment>
<dbReference type="PANTHER" id="PTHR47965:SF46">
    <property type="entry name" value="BASIC 7S GLOBULIN-LIKE"/>
    <property type="match status" value="1"/>
</dbReference>
<dbReference type="Pfam" id="PF14541">
    <property type="entry name" value="TAXi_C"/>
    <property type="match status" value="1"/>
</dbReference>
<proteinExistence type="inferred from homology"/>
<dbReference type="InterPro" id="IPR001461">
    <property type="entry name" value="Aspartic_peptidase_A1"/>
</dbReference>
<evidence type="ECO:0000313" key="8">
    <source>
        <dbReference type="Proteomes" id="UP001642360"/>
    </source>
</evidence>
<feature type="domain" description="Peptidase A1" evidence="6">
    <location>
        <begin position="43"/>
        <end position="402"/>
    </location>
</feature>
<dbReference type="PANTHER" id="PTHR47965">
    <property type="entry name" value="ASPARTYL PROTEASE-RELATED"/>
    <property type="match status" value="1"/>
</dbReference>
<keyword evidence="4 5" id="KW-0732">Signal</keyword>
<comment type="caution">
    <text evidence="7">The sequence shown here is derived from an EMBL/GenBank/DDBJ whole genome shotgun (WGS) entry which is preliminary data.</text>
</comment>
<dbReference type="InterPro" id="IPR032861">
    <property type="entry name" value="TAXi_N"/>
</dbReference>
<dbReference type="AlphaFoldDB" id="A0ABC8R2L2"/>
<gene>
    <name evidence="7" type="ORF">ILEXP_LOCUS6625</name>
</gene>
<evidence type="ECO:0000256" key="3">
    <source>
        <dbReference type="ARBA" id="ARBA00022525"/>
    </source>
</evidence>
<reference evidence="7 8" key="1">
    <citation type="submission" date="2024-02" db="EMBL/GenBank/DDBJ databases">
        <authorList>
            <person name="Vignale AGUSTIN F."/>
            <person name="Sosa J E."/>
            <person name="Modenutti C."/>
        </authorList>
    </citation>
    <scope>NUCLEOTIDE SEQUENCE [LARGE SCALE GENOMIC DNA]</scope>
</reference>
<dbReference type="InterPro" id="IPR033121">
    <property type="entry name" value="PEPTIDASE_A1"/>
</dbReference>
<feature type="signal peptide" evidence="5">
    <location>
        <begin position="1"/>
        <end position="21"/>
    </location>
</feature>
<evidence type="ECO:0000259" key="6">
    <source>
        <dbReference type="PROSITE" id="PS51767"/>
    </source>
</evidence>
<dbReference type="GO" id="GO:0005576">
    <property type="term" value="C:extracellular region"/>
    <property type="evidence" value="ECO:0007669"/>
    <property type="project" value="UniProtKB-SubCell"/>
</dbReference>
<dbReference type="Pfam" id="PF14543">
    <property type="entry name" value="TAXi_N"/>
    <property type="match status" value="1"/>
</dbReference>
<dbReference type="CDD" id="cd05489">
    <property type="entry name" value="xylanase_inhibitor_I_like"/>
    <property type="match status" value="1"/>
</dbReference>
<dbReference type="Gene3D" id="2.40.70.10">
    <property type="entry name" value="Acid Proteases"/>
    <property type="match status" value="2"/>
</dbReference>
<dbReference type="PROSITE" id="PS51767">
    <property type="entry name" value="PEPTIDASE_A1"/>
    <property type="match status" value="1"/>
</dbReference>
<dbReference type="InterPro" id="IPR021109">
    <property type="entry name" value="Peptidase_aspartic_dom_sf"/>
</dbReference>
<dbReference type="FunFam" id="2.40.70.10:FF:000041">
    <property type="entry name" value="Basic 7S globulin"/>
    <property type="match status" value="1"/>
</dbReference>
<evidence type="ECO:0000256" key="1">
    <source>
        <dbReference type="ARBA" id="ARBA00004239"/>
    </source>
</evidence>
<evidence type="ECO:0000256" key="2">
    <source>
        <dbReference type="ARBA" id="ARBA00007447"/>
    </source>
</evidence>
<evidence type="ECO:0000256" key="5">
    <source>
        <dbReference type="SAM" id="SignalP"/>
    </source>
</evidence>
<evidence type="ECO:0000256" key="4">
    <source>
        <dbReference type="ARBA" id="ARBA00022729"/>
    </source>
</evidence>
<accession>A0ABC8R2L2</accession>
<feature type="chain" id="PRO_5044760234" description="Peptidase A1 domain-containing protein" evidence="5">
    <location>
        <begin position="22"/>
        <end position="426"/>
    </location>
</feature>
<keyword evidence="8" id="KW-1185">Reference proteome</keyword>
<comment type="similarity">
    <text evidence="2">Belongs to the peptidase A1 family.</text>
</comment>
<dbReference type="Proteomes" id="UP001642360">
    <property type="component" value="Unassembled WGS sequence"/>
</dbReference>